<feature type="transmembrane region" description="Helical" evidence="7">
    <location>
        <begin position="35"/>
        <end position="52"/>
    </location>
</feature>
<dbReference type="RefSeq" id="WP_035169941.1">
    <property type="nucleotide sequence ID" value="NZ_PTLS01000027.1"/>
</dbReference>
<evidence type="ECO:0000256" key="6">
    <source>
        <dbReference type="ARBA" id="ARBA00023136"/>
    </source>
</evidence>
<dbReference type="EMBL" id="JOSX01000024">
    <property type="protein sequence ID" value="KEK13811.1"/>
    <property type="molecule type" value="Genomic_DNA"/>
</dbReference>
<keyword evidence="4 7" id="KW-0812">Transmembrane</keyword>
<keyword evidence="6 7" id="KW-0472">Membrane</keyword>
<gene>
    <name evidence="9" type="ORF">LR3_03720</name>
</gene>
<dbReference type="GO" id="GO:0008168">
    <property type="term" value="F:methyltransferase activity"/>
    <property type="evidence" value="ECO:0007669"/>
    <property type="project" value="UniProtKB-KW"/>
</dbReference>
<dbReference type="InterPro" id="IPR049177">
    <property type="entry name" value="MgtC_SapB_SrpB_YhiD_N"/>
</dbReference>
<dbReference type="InterPro" id="IPR003416">
    <property type="entry name" value="MgtC/SapB/SrpB/YhiD_fam"/>
</dbReference>
<dbReference type="AlphaFoldDB" id="A0A073JYV5"/>
<dbReference type="PRINTS" id="PR01837">
    <property type="entry name" value="MGTCSAPBPROT"/>
</dbReference>
<name>A0A073JYV5_LIMRT</name>
<comment type="subcellular location">
    <subcellularLocation>
        <location evidence="1">Cell membrane</location>
        <topology evidence="1">Multi-pass membrane protein</topology>
    </subcellularLocation>
</comment>
<evidence type="ECO:0000313" key="10">
    <source>
        <dbReference type="Proteomes" id="UP000027731"/>
    </source>
</evidence>
<dbReference type="PANTHER" id="PTHR33778">
    <property type="entry name" value="PROTEIN MGTC"/>
    <property type="match status" value="1"/>
</dbReference>
<dbReference type="Pfam" id="PF02308">
    <property type="entry name" value="MgtC"/>
    <property type="match status" value="1"/>
</dbReference>
<dbReference type="GO" id="GO:0005886">
    <property type="term" value="C:plasma membrane"/>
    <property type="evidence" value="ECO:0007669"/>
    <property type="project" value="UniProtKB-SubCell"/>
</dbReference>
<evidence type="ECO:0000256" key="3">
    <source>
        <dbReference type="ARBA" id="ARBA00022475"/>
    </source>
</evidence>
<organism evidence="9 10">
    <name type="scientific">Limosilactobacillus reuteri</name>
    <name type="common">Lactobacillus reuteri</name>
    <dbReference type="NCBI Taxonomy" id="1598"/>
    <lineage>
        <taxon>Bacteria</taxon>
        <taxon>Bacillati</taxon>
        <taxon>Bacillota</taxon>
        <taxon>Bacilli</taxon>
        <taxon>Lactobacillales</taxon>
        <taxon>Lactobacillaceae</taxon>
        <taxon>Limosilactobacillus</taxon>
    </lineage>
</organism>
<feature type="transmembrane region" description="Helical" evidence="7">
    <location>
        <begin position="72"/>
        <end position="89"/>
    </location>
</feature>
<feature type="domain" description="MgtC/SapB/SrpB/YhiD N-terminal" evidence="8">
    <location>
        <begin position="10"/>
        <end position="142"/>
    </location>
</feature>
<dbReference type="PATRIC" id="fig|1598.90.peg.2162"/>
<evidence type="ECO:0000259" key="8">
    <source>
        <dbReference type="Pfam" id="PF02308"/>
    </source>
</evidence>
<comment type="caution">
    <text evidence="9">The sequence shown here is derived from an EMBL/GenBank/DDBJ whole genome shotgun (WGS) entry which is preliminary data.</text>
</comment>
<evidence type="ECO:0000256" key="4">
    <source>
        <dbReference type="ARBA" id="ARBA00022692"/>
    </source>
</evidence>
<keyword evidence="3" id="KW-1003">Cell membrane</keyword>
<evidence type="ECO:0000256" key="7">
    <source>
        <dbReference type="SAM" id="Phobius"/>
    </source>
</evidence>
<reference evidence="9 10" key="1">
    <citation type="submission" date="2014-06" db="EMBL/GenBank/DDBJ databases">
        <title>Genetic determinant of reutericyclin biosynthesis of Lactobacillus reuteri.</title>
        <authorList>
            <person name="Lin X."/>
            <person name="Duar R."/>
            <person name="Walter J."/>
            <person name="Gaenzle M."/>
        </authorList>
    </citation>
    <scope>NUCLEOTIDE SEQUENCE [LARGE SCALE GENOMIC DNA]</scope>
    <source>
        <strain evidence="9 10">LTH2584</strain>
    </source>
</reference>
<feature type="transmembrane region" description="Helical" evidence="7">
    <location>
        <begin position="96"/>
        <end position="115"/>
    </location>
</feature>
<proteinExistence type="inferred from homology"/>
<keyword evidence="5 7" id="KW-1133">Transmembrane helix</keyword>
<sequence>MLRLDWCLRMLMAALCGGIIGFERKSKAKMAGIRTHALIAVGAAMVMIISKYGFFDLMKITHSNWNVDPSRIAAQVVSGIGFLGAGTIINRHDQIIDGLTTAAGIWVTGAIGLAYGSGLYSIGIIGTCCVLLAEVIGKYLDQFALRQGKVFSCFIQLEGNTDDLHALITQLNKKYFEVPLKYSIYDYGDGKISCQLYGELRSSFKSENVFTDLTELGNIKKVELE</sequence>
<dbReference type="GO" id="GO:0032259">
    <property type="term" value="P:methylation"/>
    <property type="evidence" value="ECO:0007669"/>
    <property type="project" value="UniProtKB-KW"/>
</dbReference>
<accession>A0A073JYV5</accession>
<dbReference type="Proteomes" id="UP000027731">
    <property type="component" value="Unassembled WGS sequence"/>
</dbReference>
<comment type="similarity">
    <text evidence="2">Belongs to the MgtC/SapB family.</text>
</comment>
<dbReference type="PANTHER" id="PTHR33778:SF1">
    <property type="entry name" value="MAGNESIUM TRANSPORTER YHID-RELATED"/>
    <property type="match status" value="1"/>
</dbReference>
<evidence type="ECO:0000313" key="9">
    <source>
        <dbReference type="EMBL" id="KEK13811.1"/>
    </source>
</evidence>
<keyword evidence="9" id="KW-0489">Methyltransferase</keyword>
<protein>
    <submittedName>
        <fullName evidence="9">Methyltransferase</fullName>
    </submittedName>
</protein>
<evidence type="ECO:0000256" key="1">
    <source>
        <dbReference type="ARBA" id="ARBA00004651"/>
    </source>
</evidence>
<evidence type="ECO:0000256" key="2">
    <source>
        <dbReference type="ARBA" id="ARBA00009298"/>
    </source>
</evidence>
<evidence type="ECO:0000256" key="5">
    <source>
        <dbReference type="ARBA" id="ARBA00022989"/>
    </source>
</evidence>
<keyword evidence="9" id="KW-0808">Transferase</keyword>